<reference evidence="1 2" key="1">
    <citation type="submission" date="2023-11" db="EMBL/GenBank/DDBJ databases">
        <title>Halocaridina rubra genome assembly.</title>
        <authorList>
            <person name="Smith C."/>
        </authorList>
    </citation>
    <scope>NUCLEOTIDE SEQUENCE [LARGE SCALE GENOMIC DNA]</scope>
    <source>
        <strain evidence="1">EP-1</strain>
        <tissue evidence="1">Whole</tissue>
    </source>
</reference>
<gene>
    <name evidence="1" type="ORF">SK128_028403</name>
</gene>
<name>A0AAN8XLF2_HALRR</name>
<evidence type="ECO:0000313" key="1">
    <source>
        <dbReference type="EMBL" id="KAK7080374.1"/>
    </source>
</evidence>
<sequence>MTLEVNVHETGVGTVQKYVHTSFNRQKVGRGHIGPIVRIVHRCKHMEGLRQLVASSPSSGACPVMPQLPQQGTCLLKGKLLNQLS</sequence>
<dbReference type="EMBL" id="JAXCGZ010005961">
    <property type="protein sequence ID" value="KAK7080374.1"/>
    <property type="molecule type" value="Genomic_DNA"/>
</dbReference>
<proteinExistence type="predicted"/>
<organism evidence="1 2">
    <name type="scientific">Halocaridina rubra</name>
    <name type="common">Hawaiian red shrimp</name>
    <dbReference type="NCBI Taxonomy" id="373956"/>
    <lineage>
        <taxon>Eukaryota</taxon>
        <taxon>Metazoa</taxon>
        <taxon>Ecdysozoa</taxon>
        <taxon>Arthropoda</taxon>
        <taxon>Crustacea</taxon>
        <taxon>Multicrustacea</taxon>
        <taxon>Malacostraca</taxon>
        <taxon>Eumalacostraca</taxon>
        <taxon>Eucarida</taxon>
        <taxon>Decapoda</taxon>
        <taxon>Pleocyemata</taxon>
        <taxon>Caridea</taxon>
        <taxon>Atyoidea</taxon>
        <taxon>Atyidae</taxon>
        <taxon>Halocaridina</taxon>
    </lineage>
</organism>
<dbReference type="Proteomes" id="UP001381693">
    <property type="component" value="Unassembled WGS sequence"/>
</dbReference>
<dbReference type="AlphaFoldDB" id="A0AAN8XLF2"/>
<accession>A0AAN8XLF2</accession>
<protein>
    <submittedName>
        <fullName evidence="1">Uncharacterized protein</fullName>
    </submittedName>
</protein>
<evidence type="ECO:0000313" key="2">
    <source>
        <dbReference type="Proteomes" id="UP001381693"/>
    </source>
</evidence>
<keyword evidence="2" id="KW-1185">Reference proteome</keyword>
<comment type="caution">
    <text evidence="1">The sequence shown here is derived from an EMBL/GenBank/DDBJ whole genome shotgun (WGS) entry which is preliminary data.</text>
</comment>